<sequence>MSASSLSSFFAFGSGSGHTSDSDDDDGVSLSNTSTASPDLEHHPIPDQPHDAEAVVKQTMSSKLRGEERPLAREQTSGHTATVQPKKCLQLLDLPVDILKEIVKEVTHTNDLTSLALTCSALHSLAIPHMYSRFDIVWPDTLSAAEHPAGVDALSYGLATLVMGEDVFREIPQQYAQPSSRSSCPHCGCNSYHPTMSNITNPVQTKRFRRGNYFAQYTRKFSVGNGPLSWVNEYSITKETGKMLGTLVALAVARMVNLESFIWDMPTGVLRDVWIALSSLADRPGHQCRLQRVWVRWHDNSENPASIIASNSPGFHTSLQRYSHVEYPTLSILPPLKSLSVLDIDEPSYLEEMAVLIERSREKLRELRIGIAMKAHLSPWLRPLDDQESDEDAGPSDIANWPKIGGVLDVLLGTQDQRDNKPAVGVKNTGPTRSQKPTTSDSEGIENHESDEANNPGLSDDTPPLTSQIVVPIIESPGDGSSDKSPSFGGDLNQESTQVSATSQHMGSSDNASKTQSMASKHAIKVSCEEDSSDADFKQSRLRLELLELERVIISIPTIMKALDWRQLTRLTILRCEGHEKLWRALRRQYAPSVSSSTSGRLGERGKLQERRDSRSSTEYPLRLKSIHTDAVSPYLILFLKETIAPNSLESIYLQEGPMYESVVPIEGIFRHIIRRQRASLKKILVDSTQRTAAGIEVSNGHWRKWIFNRDMLSFITSGRMPQLHELGMAINYKDWHFFLQRLPYAFQLRSLYLPNIDHVEHRMHVEPKELALQILDIVTLRPEVQLCYLGLRTKCYEILERTSKQDTFDGVDVSQDVISPDSGGPDDEDDINDDDDDDDEDADGDDFSDGHNDYDSEIFASGSDSESDDGLHASRSRVSFRLREILFYDDKVSIFRARHGEL</sequence>
<accession>A0ABR3XIU6</accession>
<feature type="region of interest" description="Disordered" evidence="1">
    <location>
        <begin position="13"/>
        <end position="82"/>
    </location>
</feature>
<feature type="compositionally biased region" description="Acidic residues" evidence="1">
    <location>
        <begin position="825"/>
        <end position="848"/>
    </location>
</feature>
<feature type="region of interest" description="Disordered" evidence="1">
    <location>
        <begin position="811"/>
        <end position="874"/>
    </location>
</feature>
<organism evidence="2 3">
    <name type="scientific">Paecilomyces lecythidis</name>
    <dbReference type="NCBI Taxonomy" id="3004212"/>
    <lineage>
        <taxon>Eukaryota</taxon>
        <taxon>Fungi</taxon>
        <taxon>Dikarya</taxon>
        <taxon>Ascomycota</taxon>
        <taxon>Pezizomycotina</taxon>
        <taxon>Eurotiomycetes</taxon>
        <taxon>Eurotiomycetidae</taxon>
        <taxon>Eurotiales</taxon>
        <taxon>Thermoascaceae</taxon>
        <taxon>Paecilomyces</taxon>
    </lineage>
</organism>
<keyword evidence="3" id="KW-1185">Reference proteome</keyword>
<feature type="compositionally biased region" description="Low complexity" evidence="1">
    <location>
        <begin position="476"/>
        <end position="491"/>
    </location>
</feature>
<evidence type="ECO:0000313" key="3">
    <source>
        <dbReference type="Proteomes" id="UP001583193"/>
    </source>
</evidence>
<reference evidence="2 3" key="1">
    <citation type="journal article" date="2024" name="IMA Fungus">
        <title>IMA Genome - F19 : A genome assembly and annotation guide to empower mycologists, including annotated draft genome sequences of Ceratocystis pirilliformis, Diaporthe australafricana, Fusarium ophioides, Paecilomyces lecythidis, and Sporothrix stenoceras.</title>
        <authorList>
            <person name="Aylward J."/>
            <person name="Wilson A.M."/>
            <person name="Visagie C.M."/>
            <person name="Spraker J."/>
            <person name="Barnes I."/>
            <person name="Buitendag C."/>
            <person name="Ceriani C."/>
            <person name="Del Mar Angel L."/>
            <person name="du Plessis D."/>
            <person name="Fuchs T."/>
            <person name="Gasser K."/>
            <person name="Kramer D."/>
            <person name="Li W."/>
            <person name="Munsamy K."/>
            <person name="Piso A."/>
            <person name="Price J.L."/>
            <person name="Sonnekus B."/>
            <person name="Thomas C."/>
            <person name="van der Nest A."/>
            <person name="van Dijk A."/>
            <person name="van Heerden A."/>
            <person name="van Vuuren N."/>
            <person name="Yilmaz N."/>
            <person name="Duong T.A."/>
            <person name="van der Merwe N.A."/>
            <person name="Wingfield M.J."/>
            <person name="Wingfield B.D."/>
        </authorList>
    </citation>
    <scope>NUCLEOTIDE SEQUENCE [LARGE SCALE GENOMIC DNA]</scope>
    <source>
        <strain evidence="2 3">CMW 18167</strain>
    </source>
</reference>
<proteinExistence type="predicted"/>
<feature type="compositionally biased region" description="Polar residues" evidence="1">
    <location>
        <begin position="493"/>
        <end position="519"/>
    </location>
</feature>
<feature type="compositionally biased region" description="Polar residues" evidence="1">
    <location>
        <begin position="429"/>
        <end position="442"/>
    </location>
</feature>
<comment type="caution">
    <text evidence="2">The sequence shown here is derived from an EMBL/GenBank/DDBJ whole genome shotgun (WGS) entry which is preliminary data.</text>
</comment>
<feature type="compositionally biased region" description="Basic and acidic residues" evidence="1">
    <location>
        <begin position="602"/>
        <end position="616"/>
    </location>
</feature>
<feature type="region of interest" description="Disordered" evidence="1">
    <location>
        <begin position="594"/>
        <end position="617"/>
    </location>
</feature>
<gene>
    <name evidence="2" type="ORF">Plec18167_005583</name>
</gene>
<feature type="region of interest" description="Disordered" evidence="1">
    <location>
        <begin position="416"/>
        <end position="532"/>
    </location>
</feature>
<dbReference type="EMBL" id="JAVDPF010000017">
    <property type="protein sequence ID" value="KAL1875647.1"/>
    <property type="molecule type" value="Genomic_DNA"/>
</dbReference>
<feature type="compositionally biased region" description="Basic and acidic residues" evidence="1">
    <location>
        <begin position="39"/>
        <end position="54"/>
    </location>
</feature>
<evidence type="ECO:0000313" key="2">
    <source>
        <dbReference type="EMBL" id="KAL1875647.1"/>
    </source>
</evidence>
<evidence type="ECO:0008006" key="4">
    <source>
        <dbReference type="Google" id="ProtNLM"/>
    </source>
</evidence>
<name>A0ABR3XIU6_9EURO</name>
<dbReference type="Proteomes" id="UP001583193">
    <property type="component" value="Unassembled WGS sequence"/>
</dbReference>
<evidence type="ECO:0000256" key="1">
    <source>
        <dbReference type="SAM" id="MobiDB-lite"/>
    </source>
</evidence>
<protein>
    <recommendedName>
        <fullName evidence="4">F-box domain-containing protein</fullName>
    </recommendedName>
</protein>